<evidence type="ECO:0000313" key="12">
    <source>
        <dbReference type="Proteomes" id="UP001164746"/>
    </source>
</evidence>
<keyword evidence="2" id="KW-0963">Cytoplasm</keyword>
<evidence type="ECO:0000256" key="10">
    <source>
        <dbReference type="SAM" id="MobiDB-lite"/>
    </source>
</evidence>
<dbReference type="InterPro" id="IPR019734">
    <property type="entry name" value="TPR_rpt"/>
</dbReference>
<dbReference type="Gene3D" id="1.25.40.10">
    <property type="entry name" value="Tetratricopeptide repeat domain"/>
    <property type="match status" value="2"/>
</dbReference>
<dbReference type="Pfam" id="PF13432">
    <property type="entry name" value="TPR_16"/>
    <property type="match status" value="1"/>
</dbReference>
<feature type="compositionally biased region" description="Basic and acidic residues" evidence="10">
    <location>
        <begin position="563"/>
        <end position="581"/>
    </location>
</feature>
<dbReference type="SMART" id="SM00028">
    <property type="entry name" value="TPR"/>
    <property type="match status" value="6"/>
</dbReference>
<dbReference type="PANTHER" id="PTHR23040:SF1">
    <property type="entry name" value="OUTER DYNEIN ARM-DOCKING COMPLEX SUBUNIT 4"/>
    <property type="match status" value="1"/>
</dbReference>
<evidence type="ECO:0000256" key="1">
    <source>
        <dbReference type="ARBA" id="ARBA00004430"/>
    </source>
</evidence>
<feature type="region of interest" description="Disordered" evidence="10">
    <location>
        <begin position="142"/>
        <end position="162"/>
    </location>
</feature>
<dbReference type="InterPro" id="IPR011990">
    <property type="entry name" value="TPR-like_helical_dom_sf"/>
</dbReference>
<comment type="subcellular location">
    <subcellularLocation>
        <location evidence="1">Cytoplasm</location>
        <location evidence="1">Cytoskeleton</location>
        <location evidence="1">Cilium axoneme</location>
    </subcellularLocation>
</comment>
<evidence type="ECO:0000256" key="6">
    <source>
        <dbReference type="ARBA" id="ARBA00023273"/>
    </source>
</evidence>
<feature type="compositionally biased region" description="Polar residues" evidence="10">
    <location>
        <begin position="586"/>
        <end position="601"/>
    </location>
</feature>
<organism evidence="11 12">
    <name type="scientific">Mya arenaria</name>
    <name type="common">Soft-shell clam</name>
    <dbReference type="NCBI Taxonomy" id="6604"/>
    <lineage>
        <taxon>Eukaryota</taxon>
        <taxon>Metazoa</taxon>
        <taxon>Spiralia</taxon>
        <taxon>Lophotrochozoa</taxon>
        <taxon>Mollusca</taxon>
        <taxon>Bivalvia</taxon>
        <taxon>Autobranchia</taxon>
        <taxon>Heteroconchia</taxon>
        <taxon>Euheterodonta</taxon>
        <taxon>Imparidentia</taxon>
        <taxon>Neoheterodontei</taxon>
        <taxon>Myida</taxon>
        <taxon>Myoidea</taxon>
        <taxon>Myidae</taxon>
        <taxon>Mya</taxon>
    </lineage>
</organism>
<evidence type="ECO:0000256" key="9">
    <source>
        <dbReference type="PROSITE-ProRule" id="PRU00339"/>
    </source>
</evidence>
<accession>A0ABY7EB96</accession>
<feature type="compositionally biased region" description="Basic and acidic residues" evidence="10">
    <location>
        <begin position="603"/>
        <end position="625"/>
    </location>
</feature>
<reference evidence="11" key="1">
    <citation type="submission" date="2022-11" db="EMBL/GenBank/DDBJ databases">
        <title>Centuries of genome instability and evolution in soft-shell clam transmissible cancer (bioRxiv).</title>
        <authorList>
            <person name="Hart S.F.M."/>
            <person name="Yonemitsu M.A."/>
            <person name="Giersch R.M."/>
            <person name="Beal B.F."/>
            <person name="Arriagada G."/>
            <person name="Davis B.W."/>
            <person name="Ostrander E.A."/>
            <person name="Goff S.P."/>
            <person name="Metzger M.J."/>
        </authorList>
    </citation>
    <scope>NUCLEOTIDE SEQUENCE</scope>
    <source>
        <strain evidence="11">MELC-2E11</strain>
        <tissue evidence="11">Siphon/mantle</tissue>
    </source>
</reference>
<gene>
    <name evidence="11" type="ORF">MAR_021634</name>
</gene>
<keyword evidence="3" id="KW-0677">Repeat</keyword>
<evidence type="ECO:0000256" key="2">
    <source>
        <dbReference type="ARBA" id="ARBA00022490"/>
    </source>
</evidence>
<proteinExistence type="predicted"/>
<evidence type="ECO:0000313" key="11">
    <source>
        <dbReference type="EMBL" id="WAR06265.1"/>
    </source>
</evidence>
<evidence type="ECO:0000256" key="3">
    <source>
        <dbReference type="ARBA" id="ARBA00022737"/>
    </source>
</evidence>
<dbReference type="InterPro" id="IPR040111">
    <property type="entry name" value="ODAD4"/>
</dbReference>
<keyword evidence="6" id="KW-0966">Cell projection</keyword>
<evidence type="ECO:0000256" key="5">
    <source>
        <dbReference type="ARBA" id="ARBA00023212"/>
    </source>
</evidence>
<keyword evidence="5" id="KW-0206">Cytoskeleton</keyword>
<evidence type="ECO:0000256" key="7">
    <source>
        <dbReference type="ARBA" id="ARBA00034139"/>
    </source>
</evidence>
<evidence type="ECO:0000256" key="4">
    <source>
        <dbReference type="ARBA" id="ARBA00022803"/>
    </source>
</evidence>
<dbReference type="PANTHER" id="PTHR23040">
    <property type="match status" value="1"/>
</dbReference>
<keyword evidence="12" id="KW-1185">Reference proteome</keyword>
<protein>
    <recommendedName>
        <fullName evidence="7">Outer dynein arm-docking complex subunit 4</fullName>
    </recommendedName>
    <alternativeName>
        <fullName evidence="8">Tetratricopeptide repeat protein 25</fullName>
    </alternativeName>
</protein>
<dbReference type="Proteomes" id="UP001164746">
    <property type="component" value="Chromosome 5"/>
</dbReference>
<feature type="compositionally biased region" description="Polar residues" evidence="10">
    <location>
        <begin position="142"/>
        <end position="153"/>
    </location>
</feature>
<name>A0ABY7EB96_MYAAR</name>
<feature type="repeat" description="TPR" evidence="9">
    <location>
        <begin position="421"/>
        <end position="454"/>
    </location>
</feature>
<feature type="region of interest" description="Disordered" evidence="10">
    <location>
        <begin position="528"/>
        <end position="632"/>
    </location>
</feature>
<evidence type="ECO:0000256" key="8">
    <source>
        <dbReference type="ARBA" id="ARBA00034143"/>
    </source>
</evidence>
<feature type="repeat" description="TPR" evidence="9">
    <location>
        <begin position="15"/>
        <end position="48"/>
    </location>
</feature>
<keyword evidence="4 9" id="KW-0802">TPR repeat</keyword>
<feature type="compositionally biased region" description="Low complexity" evidence="10">
    <location>
        <begin position="528"/>
        <end position="553"/>
    </location>
</feature>
<dbReference type="EMBL" id="CP111016">
    <property type="protein sequence ID" value="WAR06265.1"/>
    <property type="molecule type" value="Genomic_DNA"/>
</dbReference>
<dbReference type="SUPFAM" id="SSF48452">
    <property type="entry name" value="TPR-like"/>
    <property type="match status" value="2"/>
</dbReference>
<sequence>MYHDDNGSEGPRGTFEIYRAEADSLFKQGEYRKSIESYTLALELTPGEKNCLVARSKCYLQLGDMQSALNDAEASLQEDKDYHKGIFQKAQALYYQGDFEMALVFYHRGHKLRPELHEFRLGIQKGQEAIDNSVGCKSTKVTFRQNKSRQSQPARKKGLGKSITARSRKSDWSLECVCSSLLSTASTNCDSVSTSNLSAPTKKPANLTNTYNTKAPDTVKLTTEGDLSYFEQMQDDTSKTTKQRTPPGSEKTIKQLLGELYGDRQYLEKLLKETDPQSEMGKTISTLVTEGLSYLDTRSDFWRQQKPMYARRHDRLMQRRKREVSSNKVSPNDYIIKELEKIDDAHVEGRYTEALRRSEKCMATVQKFSEEDVPNKTEVIANLNSCLGNAYLELGDYGKSLASHEMDLQIGETNDLGEAVSRALDNIGRVHARKGDFSNAIQVWERKLPMSKSPLENTWLFHEIGRCHLEIGNFSEAKNYGVQSETAAVDAGDTMWHLQASVLTGQAEEDLNTKIIIEQVKQAENENNINANQPPSQSPDKPASPVKSSSPVKEPAKTPVQETKPEETTKDEEPPKKEDTPKTTSRTESPAENKPTATTPSGDKAEESVEDKPVEKAEDSGDTKSQEQTGES</sequence>
<dbReference type="PROSITE" id="PS50005">
    <property type="entry name" value="TPR"/>
    <property type="match status" value="2"/>
</dbReference>